<gene>
    <name evidence="1" type="ORF">OCU04_001071</name>
</gene>
<name>A0A9X0AXD5_9HELO</name>
<comment type="caution">
    <text evidence="1">The sequence shown here is derived from an EMBL/GenBank/DDBJ whole genome shotgun (WGS) entry which is preliminary data.</text>
</comment>
<dbReference type="EMBL" id="JAPEIS010000001">
    <property type="protein sequence ID" value="KAJ8070700.1"/>
    <property type="molecule type" value="Genomic_DNA"/>
</dbReference>
<reference evidence="1" key="1">
    <citation type="submission" date="2022-11" db="EMBL/GenBank/DDBJ databases">
        <title>Genome Resource of Sclerotinia nivalis Strain SnTB1, a Plant Pathogen Isolated from American Ginseng.</title>
        <authorList>
            <person name="Fan S."/>
        </authorList>
    </citation>
    <scope>NUCLEOTIDE SEQUENCE</scope>
    <source>
        <strain evidence="1">SnTB1</strain>
    </source>
</reference>
<organism evidence="1 2">
    <name type="scientific">Sclerotinia nivalis</name>
    <dbReference type="NCBI Taxonomy" id="352851"/>
    <lineage>
        <taxon>Eukaryota</taxon>
        <taxon>Fungi</taxon>
        <taxon>Dikarya</taxon>
        <taxon>Ascomycota</taxon>
        <taxon>Pezizomycotina</taxon>
        <taxon>Leotiomycetes</taxon>
        <taxon>Helotiales</taxon>
        <taxon>Sclerotiniaceae</taxon>
        <taxon>Sclerotinia</taxon>
    </lineage>
</organism>
<evidence type="ECO:0000313" key="1">
    <source>
        <dbReference type="EMBL" id="KAJ8070700.1"/>
    </source>
</evidence>
<dbReference type="Proteomes" id="UP001152300">
    <property type="component" value="Unassembled WGS sequence"/>
</dbReference>
<protein>
    <submittedName>
        <fullName evidence="1">Uncharacterized protein</fullName>
    </submittedName>
</protein>
<evidence type="ECO:0000313" key="2">
    <source>
        <dbReference type="Proteomes" id="UP001152300"/>
    </source>
</evidence>
<proteinExistence type="predicted"/>
<accession>A0A9X0AXD5</accession>
<keyword evidence="2" id="KW-1185">Reference proteome</keyword>
<dbReference type="AlphaFoldDB" id="A0A9X0AXD5"/>
<sequence>MQQSQLWHSFSQHHHRRNSTLIEDIRTPEVHENPYGKVTHREMTQHLMQGRQPEEIVITKHSLPTIYTTTYNVNTFLRSFECGIDVTFIRKHSFSTMLVLLFLHPKASIHSSPA</sequence>